<keyword evidence="2" id="KW-0575">Peroxidase</keyword>
<dbReference type="PANTHER" id="PTHR33577:SF9">
    <property type="entry name" value="PEROXIDASE STCC"/>
    <property type="match status" value="1"/>
</dbReference>
<dbReference type="Gene3D" id="1.10.489.10">
    <property type="entry name" value="Chloroperoxidase-like"/>
    <property type="match status" value="1"/>
</dbReference>
<evidence type="ECO:0000259" key="9">
    <source>
        <dbReference type="PROSITE" id="PS51405"/>
    </source>
</evidence>
<keyword evidence="8" id="KW-1133">Transmembrane helix</keyword>
<protein>
    <recommendedName>
        <fullName evidence="9">Heme haloperoxidase family profile domain-containing protein</fullName>
    </recommendedName>
</protein>
<keyword evidence="6" id="KW-0408">Iron</keyword>
<comment type="cofactor">
    <cofactor evidence="1">
        <name>heme b</name>
        <dbReference type="ChEBI" id="CHEBI:60344"/>
    </cofactor>
</comment>
<proteinExistence type="inferred from homology"/>
<reference evidence="10" key="1">
    <citation type="submission" date="2020-11" db="EMBL/GenBank/DDBJ databases">
        <authorList>
            <consortium name="DOE Joint Genome Institute"/>
            <person name="Ahrendt S."/>
            <person name="Riley R."/>
            <person name="Andreopoulos W."/>
            <person name="Labutti K."/>
            <person name="Pangilinan J."/>
            <person name="Ruiz-Duenas F.J."/>
            <person name="Barrasa J.M."/>
            <person name="Sanchez-Garcia M."/>
            <person name="Camarero S."/>
            <person name="Miyauchi S."/>
            <person name="Serrano A."/>
            <person name="Linde D."/>
            <person name="Babiker R."/>
            <person name="Drula E."/>
            <person name="Ayuso-Fernandez I."/>
            <person name="Pacheco R."/>
            <person name="Padilla G."/>
            <person name="Ferreira P."/>
            <person name="Barriuso J."/>
            <person name="Kellner H."/>
            <person name="Castanera R."/>
            <person name="Alfaro M."/>
            <person name="Ramirez L."/>
            <person name="Pisabarro A.G."/>
            <person name="Kuo A."/>
            <person name="Tritt A."/>
            <person name="Lipzen A."/>
            <person name="He G."/>
            <person name="Yan M."/>
            <person name="Ng V."/>
            <person name="Cullen D."/>
            <person name="Martin F."/>
            <person name="Rosso M.-N."/>
            <person name="Henrissat B."/>
            <person name="Hibbett D."/>
            <person name="Martinez A.T."/>
            <person name="Grigoriev I.V."/>
        </authorList>
    </citation>
    <scope>NUCLEOTIDE SEQUENCE</scope>
    <source>
        <strain evidence="10">CBS 506.95</strain>
    </source>
</reference>
<dbReference type="AlphaFoldDB" id="A0A9P6E6D8"/>
<evidence type="ECO:0000256" key="4">
    <source>
        <dbReference type="ARBA" id="ARBA00022723"/>
    </source>
</evidence>
<dbReference type="InterPro" id="IPR000028">
    <property type="entry name" value="Chloroperoxidase"/>
</dbReference>
<accession>A0A9P6E6D8</accession>
<evidence type="ECO:0000313" key="10">
    <source>
        <dbReference type="EMBL" id="KAF9523209.1"/>
    </source>
</evidence>
<evidence type="ECO:0000256" key="7">
    <source>
        <dbReference type="ARBA" id="ARBA00025795"/>
    </source>
</evidence>
<evidence type="ECO:0000256" key="3">
    <source>
        <dbReference type="ARBA" id="ARBA00022617"/>
    </source>
</evidence>
<evidence type="ECO:0000256" key="8">
    <source>
        <dbReference type="SAM" id="Phobius"/>
    </source>
</evidence>
<dbReference type="GO" id="GO:0046872">
    <property type="term" value="F:metal ion binding"/>
    <property type="evidence" value="ECO:0007669"/>
    <property type="project" value="UniProtKB-KW"/>
</dbReference>
<dbReference type="InterPro" id="IPR036851">
    <property type="entry name" value="Chloroperoxidase-like_sf"/>
</dbReference>
<organism evidence="10 11">
    <name type="scientific">Crepidotus variabilis</name>
    <dbReference type="NCBI Taxonomy" id="179855"/>
    <lineage>
        <taxon>Eukaryota</taxon>
        <taxon>Fungi</taxon>
        <taxon>Dikarya</taxon>
        <taxon>Basidiomycota</taxon>
        <taxon>Agaricomycotina</taxon>
        <taxon>Agaricomycetes</taxon>
        <taxon>Agaricomycetidae</taxon>
        <taxon>Agaricales</taxon>
        <taxon>Agaricineae</taxon>
        <taxon>Crepidotaceae</taxon>
        <taxon>Crepidotus</taxon>
    </lineage>
</organism>
<feature type="domain" description="Heme haloperoxidase family profile" evidence="9">
    <location>
        <begin position="1"/>
        <end position="200"/>
    </location>
</feature>
<evidence type="ECO:0000256" key="6">
    <source>
        <dbReference type="ARBA" id="ARBA00023004"/>
    </source>
</evidence>
<dbReference type="Proteomes" id="UP000807306">
    <property type="component" value="Unassembled WGS sequence"/>
</dbReference>
<dbReference type="EMBL" id="MU157922">
    <property type="protein sequence ID" value="KAF9523209.1"/>
    <property type="molecule type" value="Genomic_DNA"/>
</dbReference>
<dbReference type="PROSITE" id="PS51405">
    <property type="entry name" value="HEME_HALOPEROXIDASE"/>
    <property type="match status" value="1"/>
</dbReference>
<keyword evidence="4" id="KW-0479">Metal-binding</keyword>
<evidence type="ECO:0000256" key="2">
    <source>
        <dbReference type="ARBA" id="ARBA00022559"/>
    </source>
</evidence>
<dbReference type="PANTHER" id="PTHR33577">
    <property type="entry name" value="STERIGMATOCYSTIN BIOSYNTHESIS PEROXIDASE STCC-RELATED"/>
    <property type="match status" value="1"/>
</dbReference>
<gene>
    <name evidence="10" type="ORF">CPB83DRAFT_739731</name>
</gene>
<evidence type="ECO:0000256" key="5">
    <source>
        <dbReference type="ARBA" id="ARBA00023002"/>
    </source>
</evidence>
<evidence type="ECO:0000256" key="1">
    <source>
        <dbReference type="ARBA" id="ARBA00001970"/>
    </source>
</evidence>
<dbReference type="GO" id="GO:0004601">
    <property type="term" value="F:peroxidase activity"/>
    <property type="evidence" value="ECO:0007669"/>
    <property type="project" value="UniProtKB-KW"/>
</dbReference>
<comment type="caution">
    <text evidence="10">The sequence shown here is derived from an EMBL/GenBank/DDBJ whole genome shotgun (WGS) entry which is preliminary data.</text>
</comment>
<dbReference type="OrthoDB" id="407298at2759"/>
<feature type="transmembrane region" description="Helical" evidence="8">
    <location>
        <begin position="29"/>
        <end position="50"/>
    </location>
</feature>
<dbReference type="SUPFAM" id="SSF47571">
    <property type="entry name" value="Cloroperoxidase"/>
    <property type="match status" value="1"/>
</dbReference>
<keyword evidence="5" id="KW-0560">Oxidoreductase</keyword>
<comment type="similarity">
    <text evidence="7">Belongs to the chloroperoxidase family.</text>
</comment>
<keyword evidence="8" id="KW-0472">Membrane</keyword>
<feature type="non-terminal residue" evidence="10">
    <location>
        <position position="219"/>
    </location>
</feature>
<evidence type="ECO:0000313" key="11">
    <source>
        <dbReference type="Proteomes" id="UP000807306"/>
    </source>
</evidence>
<keyword evidence="11" id="KW-1185">Reference proteome</keyword>
<keyword evidence="3" id="KW-0349">Heme</keyword>
<name>A0A9P6E6D8_9AGAR</name>
<keyword evidence="8" id="KW-0812">Transmembrane</keyword>
<dbReference type="Pfam" id="PF01328">
    <property type="entry name" value="Peroxidase_2"/>
    <property type="match status" value="1"/>
</dbReference>
<sequence length="219" mass="24653">MANHGYINRDGKNLRAKDVSRGLQHCYNLSPFLAAFLSYGGFLAITGSFWKKIDLYGIGKHNRVEHDASLVHYDTPEGQEFAPIQIDHALVDKLIEDVRPSPQEVEAMKATPSGSDVRCLMNAEDVARARIRRENECRTLKSIQQNTARGEMAIILGVFEVKTASKTGVPVEWMKRWIGEERLPEGWKPTHVQGIFDVIKRNKSILAAIEKLRAEEAKA</sequence>